<evidence type="ECO:0008006" key="4">
    <source>
        <dbReference type="Google" id="ProtNLM"/>
    </source>
</evidence>
<feature type="compositionally biased region" description="Basic and acidic residues" evidence="1">
    <location>
        <begin position="11"/>
        <end position="21"/>
    </location>
</feature>
<evidence type="ECO:0000256" key="1">
    <source>
        <dbReference type="SAM" id="MobiDB-lite"/>
    </source>
</evidence>
<gene>
    <name evidence="2" type="ORF">BDV95DRAFT_601718</name>
</gene>
<evidence type="ECO:0000313" key="2">
    <source>
        <dbReference type="EMBL" id="KAF2877307.1"/>
    </source>
</evidence>
<evidence type="ECO:0000313" key="3">
    <source>
        <dbReference type="Proteomes" id="UP000481861"/>
    </source>
</evidence>
<dbReference type="AlphaFoldDB" id="A0A7C8IPP4"/>
<dbReference type="EMBL" id="JAADJZ010000002">
    <property type="protein sequence ID" value="KAF2877307.1"/>
    <property type="molecule type" value="Genomic_DNA"/>
</dbReference>
<protein>
    <recommendedName>
        <fullName evidence="4">CRIB domain-containing protein</fullName>
    </recommendedName>
</protein>
<feature type="compositionally biased region" description="Basic residues" evidence="1">
    <location>
        <begin position="1"/>
        <end position="10"/>
    </location>
</feature>
<proteinExistence type="predicted"/>
<feature type="region of interest" description="Disordered" evidence="1">
    <location>
        <begin position="213"/>
        <end position="232"/>
    </location>
</feature>
<reference evidence="2 3" key="1">
    <citation type="submission" date="2020-01" db="EMBL/GenBank/DDBJ databases">
        <authorList>
            <consortium name="DOE Joint Genome Institute"/>
            <person name="Haridas S."/>
            <person name="Albert R."/>
            <person name="Binder M."/>
            <person name="Bloem J."/>
            <person name="Labutti K."/>
            <person name="Salamov A."/>
            <person name="Andreopoulos B."/>
            <person name="Baker S.E."/>
            <person name="Barry K."/>
            <person name="Bills G."/>
            <person name="Bluhm B.H."/>
            <person name="Cannon C."/>
            <person name="Castanera R."/>
            <person name="Culley D.E."/>
            <person name="Daum C."/>
            <person name="Ezra D."/>
            <person name="Gonzalez J.B."/>
            <person name="Henrissat B."/>
            <person name="Kuo A."/>
            <person name="Liang C."/>
            <person name="Lipzen A."/>
            <person name="Lutzoni F."/>
            <person name="Magnuson J."/>
            <person name="Mondo S."/>
            <person name="Nolan M."/>
            <person name="Ohm R."/>
            <person name="Pangilinan J."/>
            <person name="Park H.-J.H."/>
            <person name="Ramirez L."/>
            <person name="Alfaro M."/>
            <person name="Sun H."/>
            <person name="Tritt A."/>
            <person name="Yoshinaga Y."/>
            <person name="Zwiers L.-H.L."/>
            <person name="Turgeon B.G."/>
            <person name="Goodwin S.B."/>
            <person name="Spatafora J.W."/>
            <person name="Crous P.W."/>
            <person name="Grigoriev I.V."/>
        </authorList>
    </citation>
    <scope>NUCLEOTIDE SEQUENCE [LARGE SCALE GENOMIC DNA]</scope>
    <source>
        <strain evidence="2 3">CBS 611.86</strain>
    </source>
</reference>
<organism evidence="2 3">
    <name type="scientific">Massariosphaeria phaeospora</name>
    <dbReference type="NCBI Taxonomy" id="100035"/>
    <lineage>
        <taxon>Eukaryota</taxon>
        <taxon>Fungi</taxon>
        <taxon>Dikarya</taxon>
        <taxon>Ascomycota</taxon>
        <taxon>Pezizomycotina</taxon>
        <taxon>Dothideomycetes</taxon>
        <taxon>Pleosporomycetidae</taxon>
        <taxon>Pleosporales</taxon>
        <taxon>Pleosporales incertae sedis</taxon>
        <taxon>Massariosphaeria</taxon>
    </lineage>
</organism>
<sequence>MSHSPHSKARAHIEISHDSATKRRCGSSGGHGTHECRTTSLPPGADRAVSGSKSQPPRAYEIDLRKANRLQTIQGALIKAEFVELTFSDSSRTRIERQAKHIQHRDASLEHSGTVEASSPAAQHSPVHCRSSAQLSMTRGQIDQVSLARRDGQQEVQPYSRTEHRHALTFCCRLMLRRNLPMPRSSIAASASDVSRAFRFLFIDVPPDINPSNTTRPCELSGDASDDGDKRGLDRSTKIMLIANDKNEIDSGVAEFPHIGHIGWSDSNVDKSIIPSQISGKIANSKFRDPQNSSKSKIETRANLLRANRKRIDPVLRLIAVVLKANDLLQSSSSGHNDLEI</sequence>
<accession>A0A7C8IPP4</accession>
<comment type="caution">
    <text evidence="2">The sequence shown here is derived from an EMBL/GenBank/DDBJ whole genome shotgun (WGS) entry which is preliminary data.</text>
</comment>
<feature type="region of interest" description="Disordered" evidence="1">
    <location>
        <begin position="1"/>
        <end position="58"/>
    </location>
</feature>
<name>A0A7C8IPP4_9PLEO</name>
<keyword evidence="3" id="KW-1185">Reference proteome</keyword>
<dbReference type="Proteomes" id="UP000481861">
    <property type="component" value="Unassembled WGS sequence"/>
</dbReference>